<proteinExistence type="predicted"/>
<keyword evidence="3" id="KW-1185">Reference proteome</keyword>
<dbReference type="EMBL" id="KB096324">
    <property type="protein sequence ID" value="ESO06224.1"/>
    <property type="molecule type" value="Genomic_DNA"/>
</dbReference>
<evidence type="ECO:0000313" key="2">
    <source>
        <dbReference type="EnsemblMetazoa" id="HelroP160382"/>
    </source>
</evidence>
<dbReference type="Proteomes" id="UP000015101">
    <property type="component" value="Unassembled WGS sequence"/>
</dbReference>
<reference evidence="2" key="3">
    <citation type="submission" date="2015-06" db="UniProtKB">
        <authorList>
            <consortium name="EnsemblMetazoa"/>
        </authorList>
    </citation>
    <scope>IDENTIFICATION</scope>
</reference>
<gene>
    <name evidence="2" type="primary">20198715</name>
    <name evidence="1" type="ORF">HELRODRAFT_160382</name>
</gene>
<reference evidence="1 3" key="2">
    <citation type="journal article" date="2013" name="Nature">
        <title>Insights into bilaterian evolution from three spiralian genomes.</title>
        <authorList>
            <person name="Simakov O."/>
            <person name="Marletaz F."/>
            <person name="Cho S.J."/>
            <person name="Edsinger-Gonzales E."/>
            <person name="Havlak P."/>
            <person name="Hellsten U."/>
            <person name="Kuo D.H."/>
            <person name="Larsson T."/>
            <person name="Lv J."/>
            <person name="Arendt D."/>
            <person name="Savage R."/>
            <person name="Osoegawa K."/>
            <person name="de Jong P."/>
            <person name="Grimwood J."/>
            <person name="Chapman J.A."/>
            <person name="Shapiro H."/>
            <person name="Aerts A."/>
            <person name="Otillar R.P."/>
            <person name="Terry A.Y."/>
            <person name="Boore J.L."/>
            <person name="Grigoriev I.V."/>
            <person name="Lindberg D.R."/>
            <person name="Seaver E.C."/>
            <person name="Weisblat D.A."/>
            <person name="Putnam N.H."/>
            <person name="Rokhsar D.S."/>
        </authorList>
    </citation>
    <scope>NUCLEOTIDE SEQUENCE</scope>
</reference>
<dbReference type="GeneID" id="20198715"/>
<evidence type="ECO:0000313" key="1">
    <source>
        <dbReference type="EMBL" id="ESO06224.1"/>
    </source>
</evidence>
<protein>
    <submittedName>
        <fullName evidence="1 2">Uncharacterized protein</fullName>
    </submittedName>
</protein>
<dbReference type="RefSeq" id="XP_009015592.1">
    <property type="nucleotide sequence ID" value="XM_009017344.1"/>
</dbReference>
<dbReference type="CTD" id="20198715"/>
<dbReference type="KEGG" id="hro:HELRODRAFT_160382"/>
<reference evidence="3" key="1">
    <citation type="submission" date="2012-12" db="EMBL/GenBank/DDBJ databases">
        <authorList>
            <person name="Hellsten U."/>
            <person name="Grimwood J."/>
            <person name="Chapman J.A."/>
            <person name="Shapiro H."/>
            <person name="Aerts A."/>
            <person name="Otillar R.P."/>
            <person name="Terry A.Y."/>
            <person name="Boore J.L."/>
            <person name="Simakov O."/>
            <person name="Marletaz F."/>
            <person name="Cho S.-J."/>
            <person name="Edsinger-Gonzales E."/>
            <person name="Havlak P."/>
            <person name="Kuo D.-H."/>
            <person name="Larsson T."/>
            <person name="Lv J."/>
            <person name="Arendt D."/>
            <person name="Savage R."/>
            <person name="Osoegawa K."/>
            <person name="de Jong P."/>
            <person name="Lindberg D.R."/>
            <person name="Seaver E.C."/>
            <person name="Weisblat D.A."/>
            <person name="Putnam N.H."/>
            <person name="Grigoriev I.V."/>
            <person name="Rokhsar D.S."/>
        </authorList>
    </citation>
    <scope>NUCLEOTIDE SEQUENCE</scope>
</reference>
<dbReference type="EMBL" id="AMQM01000588">
    <property type="status" value="NOT_ANNOTATED_CDS"/>
    <property type="molecule type" value="Genomic_DNA"/>
</dbReference>
<evidence type="ECO:0000313" key="3">
    <source>
        <dbReference type="Proteomes" id="UP000015101"/>
    </source>
</evidence>
<organism evidence="2 3">
    <name type="scientific">Helobdella robusta</name>
    <name type="common">Californian leech</name>
    <dbReference type="NCBI Taxonomy" id="6412"/>
    <lineage>
        <taxon>Eukaryota</taxon>
        <taxon>Metazoa</taxon>
        <taxon>Spiralia</taxon>
        <taxon>Lophotrochozoa</taxon>
        <taxon>Annelida</taxon>
        <taxon>Clitellata</taxon>
        <taxon>Hirudinea</taxon>
        <taxon>Rhynchobdellida</taxon>
        <taxon>Glossiphoniidae</taxon>
        <taxon>Helobdella</taxon>
    </lineage>
</organism>
<accession>T1EQ65</accession>
<dbReference type="EnsemblMetazoa" id="HelroT160382">
    <property type="protein sequence ID" value="HelroP160382"/>
    <property type="gene ID" value="HelroG160382"/>
</dbReference>
<dbReference type="AlphaFoldDB" id="T1EQ65"/>
<sequence length="102" mass="11343">MAVLGCEFIFTQYCVQSISSLRTNSMAVLSSYETEEAFKKFSSVFCRVVKLPGSALGSIGIEFYGTCVRSLRLQGFCKSILANIIIRLLILKQSYGLVITKR</sequence>
<name>T1EQ65_HELRO</name>
<dbReference type="InParanoid" id="T1EQ65"/>
<dbReference type="HOGENOM" id="CLU_2280400_0_0_1"/>